<dbReference type="Proteomes" id="UP001583186">
    <property type="component" value="Unassembled WGS sequence"/>
</dbReference>
<dbReference type="Pfam" id="PF08511">
    <property type="entry name" value="COQ9"/>
    <property type="match status" value="1"/>
</dbReference>
<comment type="similarity">
    <text evidence="3 8">Belongs to the COQ9 family.</text>
</comment>
<evidence type="ECO:0000313" key="11">
    <source>
        <dbReference type="Proteomes" id="UP001583186"/>
    </source>
</evidence>
<dbReference type="InterPro" id="IPR013718">
    <property type="entry name" value="COQ9_C"/>
</dbReference>
<gene>
    <name evidence="10" type="primary">COQ9</name>
    <name evidence="10" type="ORF">Sste5346_010094</name>
</gene>
<dbReference type="InterPro" id="IPR012762">
    <property type="entry name" value="Ubiq_biosynth_COQ9"/>
</dbReference>
<evidence type="ECO:0000256" key="6">
    <source>
        <dbReference type="ARBA" id="ARBA00023121"/>
    </source>
</evidence>
<comment type="subcellular location">
    <subcellularLocation>
        <location evidence="1 8">Mitochondrion</location>
    </subcellularLocation>
</comment>
<comment type="caution">
    <text evidence="10">The sequence shown here is derived from an EMBL/GenBank/DDBJ whole genome shotgun (WGS) entry which is preliminary data.</text>
</comment>
<keyword evidence="7 8" id="KW-0496">Mitochondrion</keyword>
<dbReference type="NCBIfam" id="TIGR02396">
    <property type="entry name" value="diverge_rpsU"/>
    <property type="match status" value="1"/>
</dbReference>
<keyword evidence="10" id="KW-0830">Ubiquinone</keyword>
<evidence type="ECO:0000256" key="1">
    <source>
        <dbReference type="ARBA" id="ARBA00004173"/>
    </source>
</evidence>
<keyword evidence="6 8" id="KW-0446">Lipid-binding</keyword>
<comment type="function">
    <text evidence="8">Membrane-associated protein that warps the membrane surface to access and bind aromatic isoprenes with high specificity, including ubiquinone (CoQ) isoprene intermediates and presents them directly to Coq7, therefore facilitating the Coq7-mediated hydroxylase step. Participates in the biosynthesis of coenzyme Q, also named ubiquinone, an essential lipid-soluble electron transporter for aerobic cellular respiration.</text>
</comment>
<reference evidence="10 11" key="1">
    <citation type="journal article" date="2024" name="IMA Fungus">
        <title>IMA Genome - F19 : A genome assembly and annotation guide to empower mycologists, including annotated draft genome sequences of Ceratocystis pirilliformis, Diaporthe australafricana, Fusarium ophioides, Paecilomyces lecythidis, and Sporothrix stenoceras.</title>
        <authorList>
            <person name="Aylward J."/>
            <person name="Wilson A.M."/>
            <person name="Visagie C.M."/>
            <person name="Spraker J."/>
            <person name="Barnes I."/>
            <person name="Buitendag C."/>
            <person name="Ceriani C."/>
            <person name="Del Mar Angel L."/>
            <person name="du Plessis D."/>
            <person name="Fuchs T."/>
            <person name="Gasser K."/>
            <person name="Kramer D."/>
            <person name="Li W."/>
            <person name="Munsamy K."/>
            <person name="Piso A."/>
            <person name="Price J.L."/>
            <person name="Sonnekus B."/>
            <person name="Thomas C."/>
            <person name="van der Nest A."/>
            <person name="van Dijk A."/>
            <person name="van Heerden A."/>
            <person name="van Vuuren N."/>
            <person name="Yilmaz N."/>
            <person name="Duong T.A."/>
            <person name="van der Merwe N.A."/>
            <person name="Wingfield M.J."/>
            <person name="Wingfield B.D."/>
        </authorList>
    </citation>
    <scope>NUCLEOTIDE SEQUENCE [LARGE SCALE GENOMIC DNA]</scope>
    <source>
        <strain evidence="10 11">CMW 5346</strain>
    </source>
</reference>
<dbReference type="PANTHER" id="PTHR21427">
    <property type="entry name" value="UBIQUINONE BIOSYNTHESIS PROTEIN COQ9, MITOCHONDRIAL"/>
    <property type="match status" value="1"/>
</dbReference>
<accession>A0ABR3YH45</accession>
<evidence type="ECO:0000256" key="7">
    <source>
        <dbReference type="ARBA" id="ARBA00023128"/>
    </source>
</evidence>
<keyword evidence="11" id="KW-1185">Reference proteome</keyword>
<organism evidence="10 11">
    <name type="scientific">Sporothrix stenoceras</name>
    <dbReference type="NCBI Taxonomy" id="5173"/>
    <lineage>
        <taxon>Eukaryota</taxon>
        <taxon>Fungi</taxon>
        <taxon>Dikarya</taxon>
        <taxon>Ascomycota</taxon>
        <taxon>Pezizomycotina</taxon>
        <taxon>Sordariomycetes</taxon>
        <taxon>Sordariomycetidae</taxon>
        <taxon>Ophiostomatales</taxon>
        <taxon>Ophiostomataceae</taxon>
        <taxon>Sporothrix</taxon>
    </lineage>
</organism>
<evidence type="ECO:0000259" key="9">
    <source>
        <dbReference type="Pfam" id="PF08511"/>
    </source>
</evidence>
<evidence type="ECO:0000313" key="10">
    <source>
        <dbReference type="EMBL" id="KAL1887646.1"/>
    </source>
</evidence>
<evidence type="ECO:0000256" key="4">
    <source>
        <dbReference type="ARBA" id="ARBA00022688"/>
    </source>
</evidence>
<comment type="pathway">
    <text evidence="2 8">Cofactor biosynthesis; ubiquinone biosynthesis.</text>
</comment>
<evidence type="ECO:0000256" key="8">
    <source>
        <dbReference type="RuleBase" id="RU366063"/>
    </source>
</evidence>
<proteinExistence type="inferred from homology"/>
<evidence type="ECO:0000256" key="3">
    <source>
        <dbReference type="ARBA" id="ARBA00010766"/>
    </source>
</evidence>
<name>A0ABR3YH45_9PEZI</name>
<sequence length="306" mass="32997">MPPSALSPTVAASAARRLVCLRSAANGQCRALSSTTSTPVTSATPATLRPSAQWPYFARPKPAAPSAAVRSFHSFDHPNELPPQDRFSDAEQAILTAAARHIPTHGFTERTIALGAFDAGYPAISTNVLPDGVFSLVRWHLVNQRTVLASRTRQVLGEAPLDDVALTPADVASRAERIIWERLLGNKDVVGRWQEALAIMAQPSYVPASLRELALLADEIWALAGDKAVDPSWYTKRAAVSAIYASSELFMTSDGSGPDFPATREFLERRFRESQELGGYVRSVGEWVSFAASAGVNVLRSKGVNV</sequence>
<evidence type="ECO:0000256" key="2">
    <source>
        <dbReference type="ARBA" id="ARBA00004749"/>
    </source>
</evidence>
<keyword evidence="5" id="KW-0809">Transit peptide</keyword>
<feature type="domain" description="COQ9 C-terminal" evidence="9">
    <location>
        <begin position="206"/>
        <end position="277"/>
    </location>
</feature>
<evidence type="ECO:0000256" key="5">
    <source>
        <dbReference type="ARBA" id="ARBA00022946"/>
    </source>
</evidence>
<dbReference type="EMBL" id="JAWCUI010000113">
    <property type="protein sequence ID" value="KAL1887646.1"/>
    <property type="molecule type" value="Genomic_DNA"/>
</dbReference>
<keyword evidence="4 8" id="KW-0831">Ubiquinone biosynthesis</keyword>
<dbReference type="PANTHER" id="PTHR21427:SF19">
    <property type="entry name" value="UBIQUINONE BIOSYNTHESIS PROTEIN COQ9, MITOCHONDRIAL"/>
    <property type="match status" value="1"/>
</dbReference>
<protein>
    <recommendedName>
        <fullName evidence="8">Ubiquinone biosynthesis protein</fullName>
    </recommendedName>
</protein>